<dbReference type="GO" id="GO:0005975">
    <property type="term" value="P:carbohydrate metabolic process"/>
    <property type="evidence" value="ECO:0007669"/>
    <property type="project" value="InterPro"/>
</dbReference>
<dbReference type="GO" id="GO:0005737">
    <property type="term" value="C:cytoplasm"/>
    <property type="evidence" value="ECO:0007669"/>
    <property type="project" value="TreeGrafter"/>
</dbReference>
<dbReference type="InterPro" id="IPR017853">
    <property type="entry name" value="GH"/>
</dbReference>
<keyword evidence="2" id="KW-0328">Glycosyltransferase</keyword>
<organism evidence="2 3">
    <name type="scientific">Monoraphidium neglectum</name>
    <dbReference type="NCBI Taxonomy" id="145388"/>
    <lineage>
        <taxon>Eukaryota</taxon>
        <taxon>Viridiplantae</taxon>
        <taxon>Chlorophyta</taxon>
        <taxon>core chlorophytes</taxon>
        <taxon>Chlorophyceae</taxon>
        <taxon>CS clade</taxon>
        <taxon>Sphaeropleales</taxon>
        <taxon>Selenastraceae</taxon>
        <taxon>Monoraphidium</taxon>
    </lineage>
</organism>
<evidence type="ECO:0000313" key="3">
    <source>
        <dbReference type="Proteomes" id="UP000054498"/>
    </source>
</evidence>
<dbReference type="GO" id="GO:0004553">
    <property type="term" value="F:hydrolase activity, hydrolyzing O-glycosyl compounds"/>
    <property type="evidence" value="ECO:0007669"/>
    <property type="project" value="InterPro"/>
</dbReference>
<dbReference type="AlphaFoldDB" id="A0A0D2LZ67"/>
<name>A0A0D2LZ67_9CHLO</name>
<feature type="non-terminal residue" evidence="2">
    <location>
        <position position="253"/>
    </location>
</feature>
<dbReference type="SUPFAM" id="SSF51445">
    <property type="entry name" value="(Trans)glycosidases"/>
    <property type="match status" value="1"/>
</dbReference>
<dbReference type="SUPFAM" id="SSF81296">
    <property type="entry name" value="E set domains"/>
    <property type="match status" value="1"/>
</dbReference>
<reference evidence="2 3" key="1">
    <citation type="journal article" date="2013" name="BMC Genomics">
        <title>Reconstruction of the lipid metabolism for the microalga Monoraphidium neglectum from its genome sequence reveals characteristics suitable for biofuel production.</title>
        <authorList>
            <person name="Bogen C."/>
            <person name="Al-Dilaimi A."/>
            <person name="Albersmeier A."/>
            <person name="Wichmann J."/>
            <person name="Grundmann M."/>
            <person name="Rupp O."/>
            <person name="Lauersen K.J."/>
            <person name="Blifernez-Klassen O."/>
            <person name="Kalinowski J."/>
            <person name="Goesmann A."/>
            <person name="Mussgnug J.H."/>
            <person name="Kruse O."/>
        </authorList>
    </citation>
    <scope>NUCLEOTIDE SEQUENCE [LARGE SCALE GENOMIC DNA]</scope>
    <source>
        <strain evidence="2 3">SAG 48.87</strain>
    </source>
</reference>
<dbReference type="KEGG" id="mng:MNEG_11307"/>
<dbReference type="InterPro" id="IPR014756">
    <property type="entry name" value="Ig_E-set"/>
</dbReference>
<evidence type="ECO:0000313" key="2">
    <source>
        <dbReference type="EMBL" id="KIY96654.1"/>
    </source>
</evidence>
<dbReference type="Pfam" id="PF02922">
    <property type="entry name" value="CBM_48"/>
    <property type="match status" value="1"/>
</dbReference>
<evidence type="ECO:0000259" key="1">
    <source>
        <dbReference type="Pfam" id="PF02922"/>
    </source>
</evidence>
<dbReference type="RefSeq" id="XP_013895674.1">
    <property type="nucleotide sequence ID" value="XM_014040220.1"/>
</dbReference>
<dbReference type="PANTHER" id="PTHR43651">
    <property type="entry name" value="1,4-ALPHA-GLUCAN-BRANCHING ENZYME"/>
    <property type="match status" value="1"/>
</dbReference>
<protein>
    <submittedName>
        <fullName evidence="2">1,4-alpha-glucan branching enzyme</fullName>
        <ecNumber evidence="2">2.4.1.18</ecNumber>
    </submittedName>
</protein>
<dbReference type="InterPro" id="IPR004193">
    <property type="entry name" value="Glyco_hydro_13_N"/>
</dbReference>
<dbReference type="EMBL" id="KK102903">
    <property type="protein sequence ID" value="KIY96654.1"/>
    <property type="molecule type" value="Genomic_DNA"/>
</dbReference>
<dbReference type="GeneID" id="25728556"/>
<dbReference type="PANTHER" id="PTHR43651:SF2">
    <property type="entry name" value="1,4-ALPHA-GLUCAN-BRANCHING ENZYME, CHLOROPLASTIC_AMYLOPLASTIC"/>
    <property type="match status" value="1"/>
</dbReference>
<dbReference type="Proteomes" id="UP000054498">
    <property type="component" value="Unassembled WGS sequence"/>
</dbReference>
<gene>
    <name evidence="2" type="ORF">MNEG_11307</name>
</gene>
<sequence length="253" mass="28529">MWKFSLAAIRAALYDVDPDLRRFKDHLDYRWSRYQAARQEILGSGFESIADFAKGYEQLGFTRQGGATVYREWAPAATAAALIGDFSGWQPVWMEKGEFGVWSVTLPDGPDGPAIPHGSRVKVRLQTFQGWWADRVPAWIKYATIPAGEMGAKYNGVYWDPPKGEKHEWVHPRPAKPRGLRIYEAHVGMGGEAEKVSTYREFIEAVLPRIKAQGYNAIQLMAIQEHAYYASFGYHVTNPFAVSSRSGTPEDLK</sequence>
<dbReference type="STRING" id="145388.A0A0D2LZ67"/>
<dbReference type="InterPro" id="IPR013783">
    <property type="entry name" value="Ig-like_fold"/>
</dbReference>
<dbReference type="Gene3D" id="3.20.20.80">
    <property type="entry name" value="Glycosidases"/>
    <property type="match status" value="1"/>
</dbReference>
<keyword evidence="2" id="KW-0808">Transferase</keyword>
<dbReference type="FunFam" id="2.60.40.10:FF:000250">
    <property type="entry name" value="1,4-alpha-glucan-branching enzyme, chloroplastic/amyloplastic"/>
    <property type="match status" value="1"/>
</dbReference>
<feature type="domain" description="Glycoside hydrolase family 13 N-terminal" evidence="1">
    <location>
        <begin position="58"/>
        <end position="139"/>
    </location>
</feature>
<keyword evidence="3" id="KW-1185">Reference proteome</keyword>
<dbReference type="Gene3D" id="2.60.40.10">
    <property type="entry name" value="Immunoglobulins"/>
    <property type="match status" value="1"/>
</dbReference>
<dbReference type="EC" id="2.4.1.18" evidence="2"/>
<proteinExistence type="predicted"/>
<dbReference type="OrthoDB" id="196493at2759"/>
<dbReference type="GO" id="GO:0003844">
    <property type="term" value="F:1,4-alpha-glucan branching enzyme activity"/>
    <property type="evidence" value="ECO:0007669"/>
    <property type="project" value="UniProtKB-EC"/>
</dbReference>
<accession>A0A0D2LZ67</accession>